<dbReference type="CDD" id="cd17324">
    <property type="entry name" value="MFS_NepI_like"/>
    <property type="match status" value="1"/>
</dbReference>
<dbReference type="RefSeq" id="WP_027890899.1">
    <property type="nucleotide sequence ID" value="NZ_JACJLZ010000008.1"/>
</dbReference>
<feature type="transmembrane region" description="Helical" evidence="7">
    <location>
        <begin position="43"/>
        <end position="63"/>
    </location>
</feature>
<keyword evidence="10" id="KW-1185">Reference proteome</keyword>
<dbReference type="InterPro" id="IPR020846">
    <property type="entry name" value="MFS_dom"/>
</dbReference>
<dbReference type="Pfam" id="PF07690">
    <property type="entry name" value="MFS_1"/>
    <property type="match status" value="1"/>
</dbReference>
<feature type="transmembrane region" description="Helical" evidence="7">
    <location>
        <begin position="354"/>
        <end position="378"/>
    </location>
</feature>
<feature type="transmembrane region" description="Helical" evidence="7">
    <location>
        <begin position="202"/>
        <end position="222"/>
    </location>
</feature>
<feature type="transmembrane region" description="Helical" evidence="7">
    <location>
        <begin position="75"/>
        <end position="94"/>
    </location>
</feature>
<keyword evidence="2" id="KW-0813">Transport</keyword>
<dbReference type="GeneID" id="78506619"/>
<dbReference type="AlphaFoldDB" id="A0A239TIC6"/>
<feature type="transmembrane region" description="Helical" evidence="7">
    <location>
        <begin position="268"/>
        <end position="290"/>
    </location>
</feature>
<dbReference type="PANTHER" id="PTHR43124:SF10">
    <property type="entry name" value="PURINE EFFLUX PUMP PBUE"/>
    <property type="match status" value="1"/>
</dbReference>
<dbReference type="PANTHER" id="PTHR43124">
    <property type="entry name" value="PURINE EFFLUX PUMP PBUE"/>
    <property type="match status" value="1"/>
</dbReference>
<dbReference type="Proteomes" id="UP000215383">
    <property type="component" value="Chromosome 1"/>
</dbReference>
<dbReference type="Gene3D" id="1.20.1250.20">
    <property type="entry name" value="MFS general substrate transporter like domains"/>
    <property type="match status" value="1"/>
</dbReference>
<evidence type="ECO:0000256" key="4">
    <source>
        <dbReference type="ARBA" id="ARBA00022692"/>
    </source>
</evidence>
<accession>A0A239TIC6</accession>
<dbReference type="PROSITE" id="PS50850">
    <property type="entry name" value="MFS"/>
    <property type="match status" value="1"/>
</dbReference>
<feature type="transmembrane region" description="Helical" evidence="7">
    <location>
        <begin position="237"/>
        <end position="256"/>
    </location>
</feature>
<dbReference type="InterPro" id="IPR011701">
    <property type="entry name" value="MFS"/>
</dbReference>
<evidence type="ECO:0000256" key="2">
    <source>
        <dbReference type="ARBA" id="ARBA00022448"/>
    </source>
</evidence>
<evidence type="ECO:0000313" key="9">
    <source>
        <dbReference type="EMBL" id="SNU96463.1"/>
    </source>
</evidence>
<protein>
    <submittedName>
        <fullName evidence="9">Purine efflux pump PbuE</fullName>
    </submittedName>
</protein>
<dbReference type="EMBL" id="LT906446">
    <property type="protein sequence ID" value="SNU96463.1"/>
    <property type="molecule type" value="Genomic_DNA"/>
</dbReference>
<feature type="transmembrane region" description="Helical" evidence="7">
    <location>
        <begin position="157"/>
        <end position="176"/>
    </location>
</feature>
<dbReference type="InterPro" id="IPR036259">
    <property type="entry name" value="MFS_trans_sf"/>
</dbReference>
<name>A0A239TIC6_9FIRM</name>
<feature type="transmembrane region" description="Helical" evidence="7">
    <location>
        <begin position="100"/>
        <end position="117"/>
    </location>
</feature>
<evidence type="ECO:0000256" key="7">
    <source>
        <dbReference type="SAM" id="Phobius"/>
    </source>
</evidence>
<evidence type="ECO:0000256" key="3">
    <source>
        <dbReference type="ARBA" id="ARBA00022475"/>
    </source>
</evidence>
<feature type="domain" description="Major facilitator superfamily (MFS) profile" evidence="8">
    <location>
        <begin position="5"/>
        <end position="383"/>
    </location>
</feature>
<feature type="transmembrane region" description="Helical" evidence="7">
    <location>
        <begin position="327"/>
        <end position="348"/>
    </location>
</feature>
<dbReference type="eggNOG" id="COG2814">
    <property type="taxonomic scope" value="Bacteria"/>
</dbReference>
<comment type="subcellular location">
    <subcellularLocation>
        <location evidence="1">Cell membrane</location>
        <topology evidence="1">Multi-pass membrane protein</topology>
    </subcellularLocation>
</comment>
<evidence type="ECO:0000256" key="5">
    <source>
        <dbReference type="ARBA" id="ARBA00022989"/>
    </source>
</evidence>
<keyword evidence="5 7" id="KW-1133">Transmembrane helix</keyword>
<proteinExistence type="predicted"/>
<dbReference type="SUPFAM" id="SSF103473">
    <property type="entry name" value="MFS general substrate transporter"/>
    <property type="match status" value="1"/>
</dbReference>
<dbReference type="InterPro" id="IPR050189">
    <property type="entry name" value="MFS_Efflux_Transporters"/>
</dbReference>
<evidence type="ECO:0000313" key="10">
    <source>
        <dbReference type="Proteomes" id="UP000215383"/>
    </source>
</evidence>
<evidence type="ECO:0000256" key="1">
    <source>
        <dbReference type="ARBA" id="ARBA00004651"/>
    </source>
</evidence>
<dbReference type="GO" id="GO:0022857">
    <property type="term" value="F:transmembrane transporter activity"/>
    <property type="evidence" value="ECO:0007669"/>
    <property type="project" value="InterPro"/>
</dbReference>
<feature type="transmembrane region" description="Helical" evidence="7">
    <location>
        <begin position="129"/>
        <end position="151"/>
    </location>
</feature>
<evidence type="ECO:0000256" key="6">
    <source>
        <dbReference type="ARBA" id="ARBA00023136"/>
    </source>
</evidence>
<dbReference type="GO" id="GO:0005886">
    <property type="term" value="C:plasma membrane"/>
    <property type="evidence" value="ECO:0007669"/>
    <property type="project" value="UniProtKB-SubCell"/>
</dbReference>
<organism evidence="9 10">
    <name type="scientific">Megamonas hypermegale</name>
    <dbReference type="NCBI Taxonomy" id="158847"/>
    <lineage>
        <taxon>Bacteria</taxon>
        <taxon>Bacillati</taxon>
        <taxon>Bacillota</taxon>
        <taxon>Negativicutes</taxon>
        <taxon>Selenomonadales</taxon>
        <taxon>Selenomonadaceae</taxon>
        <taxon>Megamonas</taxon>
    </lineage>
</organism>
<keyword evidence="3" id="KW-1003">Cell membrane</keyword>
<feature type="transmembrane region" description="Helical" evidence="7">
    <location>
        <begin position="296"/>
        <end position="315"/>
    </location>
</feature>
<keyword evidence="4 7" id="KW-0812">Transmembrane</keyword>
<gene>
    <name evidence="9" type="primary">pbuE_2</name>
    <name evidence="9" type="ORF">SAMEA4364220_00589</name>
</gene>
<evidence type="ECO:0000259" key="8">
    <source>
        <dbReference type="PROSITE" id="PS50850"/>
    </source>
</evidence>
<reference evidence="9 10" key="1">
    <citation type="submission" date="2017-06" db="EMBL/GenBank/DDBJ databases">
        <authorList>
            <consortium name="Pathogen Informatics"/>
        </authorList>
    </citation>
    <scope>NUCLEOTIDE SEQUENCE [LARGE SCALE GENOMIC DNA]</scope>
    <source>
        <strain evidence="9 10">NCTC10570</strain>
    </source>
</reference>
<sequence>MFNLSVFTLVLLSFALGTCEYVIIGILPNIATDLNVPITQAGLLISVFAVVYSIGAPVITAFLSRFPRHKTLLTLIFLFIVGNIACMTAGSYAMMVASRVFLAAVSSATISISMTFAPDVAMRKYTSSVISLIFAGFNIASVVGVPFSMLITQFASWRAAFAFITIVSIILFILVLKRLPKKSMPQTSNLKGQLVLLTDKRIIMAASAMILSGSASYCFYTYLTPILAEKLALPEDMLSLAFIIFGIAAIISNLTSPFLNKIGGMRNLWIVFALQAIASILLTFTMTYFIAGSITIFILGLLMYLLNTPTQMYYLQISKKFYPGTMALAGSLTSSSYNVGIALGAFAGSISVDIFGLGSVGIAGGIFAILATLVSYRLAAKIKYDYRFVIERARRLK</sequence>
<keyword evidence="6 7" id="KW-0472">Membrane</keyword>